<feature type="repeat" description="RCC1" evidence="1">
    <location>
        <begin position="224"/>
        <end position="283"/>
    </location>
</feature>
<evidence type="ECO:0000313" key="4">
    <source>
        <dbReference type="Proteomes" id="UP001165090"/>
    </source>
</evidence>
<feature type="repeat" description="RCC1" evidence="1">
    <location>
        <begin position="353"/>
        <end position="412"/>
    </location>
</feature>
<sequence length="452" mass="45768">SPPSPRPPSPQPPAPSPPPIPFFPGGIAAGAYHTCVLSPSLGAIKCFGRNKEGQLGLGDTQDRGDQKGEMGADLPIVNLGRGLNVTAVAAGCFHTCALLMPGGIVKCWGLNDRGQLGLGDKRDRGGVAGDMGEALPAVDMGSGLRATAIAAGCNHTCATLQPGNIVKCWGYNIAGQLGLGDYRTRGDNPGEMGSLLPAVDVQGGRVIALALGESHSCALLQPGGAVKCWGANTEGQLGQDDTEARGDEPGEMGAALLPVDLGRSSNAIAIATESAHVCVVQAPGANNVKCWGSNSQGQLGLGDTSNRGDGLVDGVASREMGRALPDVPLGRNLSASALAAGEFHTCAILQPDNLVKCWGGNKVGQLGLGDKKSRGDGPGDMGNSLQPVDLGEGLSAAALTAGARHTCALLQPGNLIKCWGSNDFGALGLGDRTPRGGQPGDMGDNLPPVRLW</sequence>
<evidence type="ECO:0000256" key="2">
    <source>
        <dbReference type="SAM" id="MobiDB-lite"/>
    </source>
</evidence>
<dbReference type="Proteomes" id="UP001165090">
    <property type="component" value="Unassembled WGS sequence"/>
</dbReference>
<feature type="region of interest" description="Disordered" evidence="2">
    <location>
        <begin position="1"/>
        <end position="21"/>
    </location>
</feature>
<dbReference type="Gene3D" id="2.130.10.30">
    <property type="entry name" value="Regulator of chromosome condensation 1/beta-lactamase-inhibitor protein II"/>
    <property type="match status" value="2"/>
</dbReference>
<feature type="repeat" description="RCC1" evidence="1">
    <location>
        <begin position="42"/>
        <end position="101"/>
    </location>
</feature>
<dbReference type="InterPro" id="IPR051553">
    <property type="entry name" value="Ran_GTPase-activating"/>
</dbReference>
<feature type="repeat" description="RCC1" evidence="1">
    <location>
        <begin position="103"/>
        <end position="162"/>
    </location>
</feature>
<accession>A0ABQ5SE94</accession>
<dbReference type="Pfam" id="PF13540">
    <property type="entry name" value="RCC1_2"/>
    <property type="match status" value="3"/>
</dbReference>
<dbReference type="InterPro" id="IPR009091">
    <property type="entry name" value="RCC1/BLIP-II"/>
</dbReference>
<organism evidence="3 4">
    <name type="scientific">Volvox africanus</name>
    <dbReference type="NCBI Taxonomy" id="51714"/>
    <lineage>
        <taxon>Eukaryota</taxon>
        <taxon>Viridiplantae</taxon>
        <taxon>Chlorophyta</taxon>
        <taxon>core chlorophytes</taxon>
        <taxon>Chlorophyceae</taxon>
        <taxon>CS clade</taxon>
        <taxon>Chlamydomonadales</taxon>
        <taxon>Volvocaceae</taxon>
        <taxon>Volvox</taxon>
    </lineage>
</organism>
<dbReference type="PROSITE" id="PS50012">
    <property type="entry name" value="RCC1_3"/>
    <property type="match status" value="6"/>
</dbReference>
<feature type="repeat" description="RCC1" evidence="1">
    <location>
        <begin position="164"/>
        <end position="222"/>
    </location>
</feature>
<keyword evidence="4" id="KW-1185">Reference proteome</keyword>
<dbReference type="InterPro" id="IPR000408">
    <property type="entry name" value="Reg_chr_condens"/>
</dbReference>
<dbReference type="PRINTS" id="PR00633">
    <property type="entry name" value="RCCNDNSATION"/>
</dbReference>
<dbReference type="PANTHER" id="PTHR45982">
    <property type="entry name" value="REGULATOR OF CHROMOSOME CONDENSATION"/>
    <property type="match status" value="1"/>
</dbReference>
<evidence type="ECO:0000256" key="1">
    <source>
        <dbReference type="PROSITE-ProRule" id="PRU00235"/>
    </source>
</evidence>
<dbReference type="SUPFAM" id="SSF50985">
    <property type="entry name" value="RCC1/BLIP-II"/>
    <property type="match status" value="1"/>
</dbReference>
<gene>
    <name evidence="3" type="ORF">VaNZ11_011672</name>
</gene>
<reference evidence="3 4" key="1">
    <citation type="journal article" date="2023" name="IScience">
        <title>Expanded male sex-determining region conserved during the evolution of homothallism in the green alga Volvox.</title>
        <authorList>
            <person name="Yamamoto K."/>
            <person name="Matsuzaki R."/>
            <person name="Mahakham W."/>
            <person name="Heman W."/>
            <person name="Sekimoto H."/>
            <person name="Kawachi M."/>
            <person name="Minakuchi Y."/>
            <person name="Toyoda A."/>
            <person name="Nozaki H."/>
        </authorList>
    </citation>
    <scope>NUCLEOTIDE SEQUENCE [LARGE SCALE GENOMIC DNA]</scope>
    <source>
        <strain evidence="3 4">NIES-4468</strain>
    </source>
</reference>
<feature type="repeat" description="RCC1" evidence="1">
    <location>
        <begin position="286"/>
        <end position="351"/>
    </location>
</feature>
<feature type="non-terminal residue" evidence="3">
    <location>
        <position position="1"/>
    </location>
</feature>
<dbReference type="EMBL" id="BSDZ01000078">
    <property type="protein sequence ID" value="GLI67491.1"/>
    <property type="molecule type" value="Genomic_DNA"/>
</dbReference>
<proteinExistence type="predicted"/>
<dbReference type="Pfam" id="PF00415">
    <property type="entry name" value="RCC1"/>
    <property type="match status" value="2"/>
</dbReference>
<name>A0ABQ5SE94_9CHLO</name>
<comment type="caution">
    <text evidence="3">The sequence shown here is derived from an EMBL/GenBank/DDBJ whole genome shotgun (WGS) entry which is preliminary data.</text>
</comment>
<protein>
    <submittedName>
        <fullName evidence="3">Uncharacterized protein</fullName>
    </submittedName>
</protein>
<feature type="region of interest" description="Disordered" evidence="2">
    <location>
        <begin position="430"/>
        <end position="452"/>
    </location>
</feature>
<evidence type="ECO:0000313" key="3">
    <source>
        <dbReference type="EMBL" id="GLI67491.1"/>
    </source>
</evidence>
<dbReference type="PANTHER" id="PTHR45982:SF1">
    <property type="entry name" value="REGULATOR OF CHROMOSOME CONDENSATION"/>
    <property type="match status" value="1"/>
</dbReference>